<feature type="compositionally biased region" description="Low complexity" evidence="1">
    <location>
        <begin position="69"/>
        <end position="79"/>
    </location>
</feature>
<comment type="caution">
    <text evidence="2">The sequence shown here is derived from an EMBL/GenBank/DDBJ whole genome shotgun (WGS) entry which is preliminary data.</text>
</comment>
<name>A0A7J7J726_BUGNE</name>
<sequence length="209" mass="23101">MSWLNCWLRTQMTLLEKTRVPANVVKAYLAKKEQPKVRISGNKSGNKWIVVMKPGTFRRSNEANEKTDSATGSTSAVSVSSLADKNDRCHGLLDEVSAVETEAHKRNDEVLGEVHLPVKITIQEADDFMSCSVTDRPSSSAEMYANSMPLPPLPKAPHRSINATKRRRHKLTILTATPQKPKDVAATSSLLLLPLKVDQGPVDDYILNI</sequence>
<feature type="region of interest" description="Disordered" evidence="1">
    <location>
        <begin position="59"/>
        <end position="79"/>
    </location>
</feature>
<dbReference type="AlphaFoldDB" id="A0A7J7J726"/>
<evidence type="ECO:0000313" key="3">
    <source>
        <dbReference type="Proteomes" id="UP000593567"/>
    </source>
</evidence>
<evidence type="ECO:0000313" key="2">
    <source>
        <dbReference type="EMBL" id="KAF6021341.1"/>
    </source>
</evidence>
<dbReference type="EMBL" id="VXIV02003062">
    <property type="protein sequence ID" value="KAF6021341.1"/>
    <property type="molecule type" value="Genomic_DNA"/>
</dbReference>
<organism evidence="2 3">
    <name type="scientific">Bugula neritina</name>
    <name type="common">Brown bryozoan</name>
    <name type="synonym">Sertularia neritina</name>
    <dbReference type="NCBI Taxonomy" id="10212"/>
    <lineage>
        <taxon>Eukaryota</taxon>
        <taxon>Metazoa</taxon>
        <taxon>Spiralia</taxon>
        <taxon>Lophotrochozoa</taxon>
        <taxon>Bryozoa</taxon>
        <taxon>Gymnolaemata</taxon>
        <taxon>Cheilostomatida</taxon>
        <taxon>Flustrina</taxon>
        <taxon>Buguloidea</taxon>
        <taxon>Bugulidae</taxon>
        <taxon>Bugula</taxon>
    </lineage>
</organism>
<dbReference type="Proteomes" id="UP000593567">
    <property type="component" value="Unassembled WGS sequence"/>
</dbReference>
<reference evidence="2" key="1">
    <citation type="submission" date="2020-06" db="EMBL/GenBank/DDBJ databases">
        <title>Draft genome of Bugula neritina, a colonial animal packing powerful symbionts and potential medicines.</title>
        <authorList>
            <person name="Rayko M."/>
        </authorList>
    </citation>
    <scope>NUCLEOTIDE SEQUENCE [LARGE SCALE GENOMIC DNA]</scope>
    <source>
        <strain evidence="2">Kwan_BN1</strain>
    </source>
</reference>
<gene>
    <name evidence="2" type="ORF">EB796_020351</name>
</gene>
<keyword evidence="3" id="KW-1185">Reference proteome</keyword>
<evidence type="ECO:0000256" key="1">
    <source>
        <dbReference type="SAM" id="MobiDB-lite"/>
    </source>
</evidence>
<accession>A0A7J7J726</accession>
<proteinExistence type="predicted"/>
<feature type="compositionally biased region" description="Basic and acidic residues" evidence="1">
    <location>
        <begin position="59"/>
        <end position="68"/>
    </location>
</feature>
<protein>
    <submittedName>
        <fullName evidence="2">Uncharacterized protein</fullName>
    </submittedName>
</protein>